<gene>
    <name evidence="3" type="primary">hpaH</name>
    <name evidence="3" type="ORF">NVV95_01095</name>
</gene>
<dbReference type="EMBL" id="JANTEZ010000001">
    <property type="protein sequence ID" value="MCS5713140.1"/>
    <property type="molecule type" value="Genomic_DNA"/>
</dbReference>
<dbReference type="NCBIfam" id="TIGR02312">
    <property type="entry name" value="HpaH"/>
    <property type="match status" value="1"/>
</dbReference>
<keyword evidence="4" id="KW-1185">Reference proteome</keyword>
<dbReference type="PANTHER" id="PTHR30143">
    <property type="entry name" value="ACID HYDRATASE"/>
    <property type="match status" value="1"/>
</dbReference>
<evidence type="ECO:0000313" key="3">
    <source>
        <dbReference type="EMBL" id="MCS5713140.1"/>
    </source>
</evidence>
<evidence type="ECO:0000256" key="1">
    <source>
        <dbReference type="ARBA" id="ARBA00023239"/>
    </source>
</evidence>
<dbReference type="InterPro" id="IPR050772">
    <property type="entry name" value="Hydratase-Decarb/MhpD_sf"/>
</dbReference>
<keyword evidence="1" id="KW-0456">Lyase</keyword>
<comment type="caution">
    <text evidence="3">The sequence shown here is derived from an EMBL/GenBank/DDBJ whole genome shotgun (WGS) entry which is preliminary data.</text>
</comment>
<dbReference type="RefSeq" id="WP_259484691.1">
    <property type="nucleotide sequence ID" value="NZ_JANTEZ010000001.1"/>
</dbReference>
<reference evidence="3" key="1">
    <citation type="submission" date="2022-08" db="EMBL/GenBank/DDBJ databases">
        <authorList>
            <person name="Deng Y."/>
            <person name="Han X.-F."/>
            <person name="Zhang Y.-Q."/>
        </authorList>
    </citation>
    <scope>NUCLEOTIDE SEQUENCE</scope>
    <source>
        <strain evidence="3">CPCC 205716</strain>
    </source>
</reference>
<protein>
    <submittedName>
        <fullName evidence="3">2-oxo-hepta-3-ene-1,7-dioic acid hydratase</fullName>
    </submittedName>
</protein>
<sequence length="276" mass="29573">MALPLRARAGGVTVGALPAETITAIADELAAAERDRTTVPLLTARHPGMTIDDSYAVQNEWRRRGVAAGRRLVGRKIGLTSKVMQAATDITEPDYGAIFADAVFENGSLIEHSRFSNVRIEVELAFVLGSPLTGPDVTVFDVLRATDYVVPALEILSSRIEMPGRTIVDTISDNAAFGGLVYGGNPVAVDAVDLRWVSALLYRNETIEESGVAAAVLNHPATGVAWLANKLAQHGDRLEAGEIVLGGSFTRPMWVEKGDTVLADYRELGTISCRFV</sequence>
<evidence type="ECO:0000313" key="4">
    <source>
        <dbReference type="Proteomes" id="UP001165580"/>
    </source>
</evidence>
<dbReference type="InterPro" id="IPR012690">
    <property type="entry name" value="HpcG"/>
</dbReference>
<feature type="domain" description="Fumarylacetoacetase-like C-terminal" evidence="2">
    <location>
        <begin position="95"/>
        <end position="275"/>
    </location>
</feature>
<dbReference type="Proteomes" id="UP001165580">
    <property type="component" value="Unassembled WGS sequence"/>
</dbReference>
<accession>A0ABT2GAB6</accession>
<dbReference type="Pfam" id="PF01557">
    <property type="entry name" value="FAA_hydrolase"/>
    <property type="match status" value="1"/>
</dbReference>
<organism evidence="3 4">
    <name type="scientific">Herbiconiux gentiana</name>
    <dbReference type="NCBI Taxonomy" id="2970912"/>
    <lineage>
        <taxon>Bacteria</taxon>
        <taxon>Bacillati</taxon>
        <taxon>Actinomycetota</taxon>
        <taxon>Actinomycetes</taxon>
        <taxon>Micrococcales</taxon>
        <taxon>Microbacteriaceae</taxon>
        <taxon>Herbiconiux</taxon>
    </lineage>
</organism>
<dbReference type="Gene3D" id="3.90.850.10">
    <property type="entry name" value="Fumarylacetoacetase-like, C-terminal domain"/>
    <property type="match status" value="1"/>
</dbReference>
<dbReference type="PANTHER" id="PTHR30143:SF0">
    <property type="entry name" value="2-KETO-4-PENTENOATE HYDRATASE"/>
    <property type="match status" value="1"/>
</dbReference>
<proteinExistence type="predicted"/>
<evidence type="ECO:0000259" key="2">
    <source>
        <dbReference type="Pfam" id="PF01557"/>
    </source>
</evidence>
<name>A0ABT2GAB6_9MICO</name>
<dbReference type="SUPFAM" id="SSF56529">
    <property type="entry name" value="FAH"/>
    <property type="match status" value="1"/>
</dbReference>
<dbReference type="InterPro" id="IPR036663">
    <property type="entry name" value="Fumarylacetoacetase_C_sf"/>
</dbReference>
<dbReference type="InterPro" id="IPR011234">
    <property type="entry name" value="Fumarylacetoacetase-like_C"/>
</dbReference>